<dbReference type="PANTHER" id="PTHR31900">
    <property type="entry name" value="F-BOX/RNI SUPERFAMILY PROTEIN-RELATED"/>
    <property type="match status" value="1"/>
</dbReference>
<feature type="compositionally biased region" description="Polar residues" evidence="1">
    <location>
        <begin position="15"/>
        <end position="27"/>
    </location>
</feature>
<protein>
    <recommendedName>
        <fullName evidence="5">F-box domain-containing protein</fullName>
    </recommendedName>
</protein>
<sequence>MSDSSHGREIDDDSPQISPYYCSNTYDQSDDDEPISWKIRKIERPDRLSALTDPLVLHILSYLRMEEVRRTAILSKRWRLLWTSAHNLVFRCTGKSHYSVTAFITSVDDTLLLSKPNKLNKFSVEFRYSKKLVKCVNKWMLFVHNKYVEELELYLMTRGSDNFYNLPQILYSNACFREMSLCNCNLVPKEGINWPSLKVLVIRKAELNSDIVDAICSGCPSLESLKFSMCYGVNLFKINSESVKKLVISGYWQQVHDELDDDDDAELIIDARNITSLEIEGCFHKKIVLLENVSALVHAKLDFFRTTDDYESYHSDFKIDEDILRDLLVLLGDVEKLSVGSWCLQVLHMIETKNSSCPRMRCKELTLNSRLTNMEFPGLAILLQSCPLVEVLNISDESAFEEYSVGWSFTWRTDEFSAKKYWITRPCWVLNLKTLRIDSPWIYEILYFEYISTFLQAVLKNGLVLQKVILPSFTDRTWISPRRHTIVAEMLLSFPRSSKDAVILFSG</sequence>
<evidence type="ECO:0008006" key="5">
    <source>
        <dbReference type="Google" id="ProtNLM"/>
    </source>
</evidence>
<evidence type="ECO:0000313" key="4">
    <source>
        <dbReference type="EMBL" id="TMX00609.1"/>
    </source>
</evidence>
<dbReference type="SUPFAM" id="SSF81383">
    <property type="entry name" value="F-box domain"/>
    <property type="match status" value="1"/>
</dbReference>
<comment type="caution">
    <text evidence="4">The sequence shown here is derived from an EMBL/GenBank/DDBJ whole genome shotgun (WGS) entry which is preliminary data.</text>
</comment>
<proteinExistence type="predicted"/>
<evidence type="ECO:0000259" key="2">
    <source>
        <dbReference type="Pfam" id="PF00646"/>
    </source>
</evidence>
<reference evidence="4" key="1">
    <citation type="submission" date="2019-05" db="EMBL/GenBank/DDBJ databases">
        <title>The de novo reference genome and transcriptome assemblies of the wild tomato species Solanum chilense.</title>
        <authorList>
            <person name="Stam R."/>
            <person name="Nosenko T."/>
            <person name="Hoerger A.C."/>
            <person name="Stephan W."/>
            <person name="Seidel M.A."/>
            <person name="Kuhn J.M.M."/>
            <person name="Haberer G."/>
            <person name="Tellier A."/>
        </authorList>
    </citation>
    <scope>NUCLEOTIDE SEQUENCE</scope>
    <source>
        <tissue evidence="4">Mature leaves</tissue>
    </source>
</reference>
<dbReference type="Gene3D" id="3.80.10.10">
    <property type="entry name" value="Ribonuclease Inhibitor"/>
    <property type="match status" value="1"/>
</dbReference>
<evidence type="ECO:0000259" key="3">
    <source>
        <dbReference type="Pfam" id="PF24758"/>
    </source>
</evidence>
<feature type="domain" description="F-box/LRR-repeat protein 15/At3g58940/PEG3-like LRR" evidence="3">
    <location>
        <begin position="137"/>
        <end position="261"/>
    </location>
</feature>
<dbReference type="InterPro" id="IPR055411">
    <property type="entry name" value="LRR_FXL15/At3g58940/PEG3-like"/>
</dbReference>
<gene>
    <name evidence="4" type="ORF">EJD97_000471</name>
</gene>
<accession>A0A6N2C2R1</accession>
<dbReference type="EMBL" id="RXGB01001036">
    <property type="protein sequence ID" value="TMX00609.1"/>
    <property type="molecule type" value="Genomic_DNA"/>
</dbReference>
<dbReference type="AlphaFoldDB" id="A0A6N2C2R1"/>
<name>A0A6N2C2R1_SOLCI</name>
<dbReference type="PANTHER" id="PTHR31900:SF32">
    <property type="entry name" value="F-BOX_RNI_FBD-LIKE DOMAIN PROTEIN"/>
    <property type="match status" value="1"/>
</dbReference>
<dbReference type="Gene3D" id="1.20.1280.50">
    <property type="match status" value="1"/>
</dbReference>
<feature type="region of interest" description="Disordered" evidence="1">
    <location>
        <begin position="1"/>
        <end position="27"/>
    </location>
</feature>
<dbReference type="InterPro" id="IPR036047">
    <property type="entry name" value="F-box-like_dom_sf"/>
</dbReference>
<dbReference type="InterPro" id="IPR050232">
    <property type="entry name" value="FBL13/AtMIF1-like"/>
</dbReference>
<dbReference type="Pfam" id="PF24758">
    <property type="entry name" value="LRR_At5g56370"/>
    <property type="match status" value="1"/>
</dbReference>
<feature type="domain" description="F-box" evidence="2">
    <location>
        <begin position="48"/>
        <end position="86"/>
    </location>
</feature>
<organism evidence="4">
    <name type="scientific">Solanum chilense</name>
    <name type="common">Tomato</name>
    <name type="synonym">Lycopersicon chilense</name>
    <dbReference type="NCBI Taxonomy" id="4083"/>
    <lineage>
        <taxon>Eukaryota</taxon>
        <taxon>Viridiplantae</taxon>
        <taxon>Streptophyta</taxon>
        <taxon>Embryophyta</taxon>
        <taxon>Tracheophyta</taxon>
        <taxon>Spermatophyta</taxon>
        <taxon>Magnoliopsida</taxon>
        <taxon>eudicotyledons</taxon>
        <taxon>Gunneridae</taxon>
        <taxon>Pentapetalae</taxon>
        <taxon>asterids</taxon>
        <taxon>lamiids</taxon>
        <taxon>Solanales</taxon>
        <taxon>Solanaceae</taxon>
        <taxon>Solanoideae</taxon>
        <taxon>Solaneae</taxon>
        <taxon>Solanum</taxon>
        <taxon>Solanum subgen. Lycopersicon</taxon>
    </lineage>
</organism>
<dbReference type="Pfam" id="PF00646">
    <property type="entry name" value="F-box"/>
    <property type="match status" value="1"/>
</dbReference>
<evidence type="ECO:0000256" key="1">
    <source>
        <dbReference type="SAM" id="MobiDB-lite"/>
    </source>
</evidence>
<dbReference type="InterPro" id="IPR001810">
    <property type="entry name" value="F-box_dom"/>
</dbReference>
<dbReference type="SUPFAM" id="SSF52047">
    <property type="entry name" value="RNI-like"/>
    <property type="match status" value="1"/>
</dbReference>
<dbReference type="InterPro" id="IPR032675">
    <property type="entry name" value="LRR_dom_sf"/>
</dbReference>